<dbReference type="SUPFAM" id="SSF89796">
    <property type="entry name" value="CoA-transferase family III (CaiB/BaiF)"/>
    <property type="match status" value="1"/>
</dbReference>
<keyword evidence="1" id="KW-0808">Transferase</keyword>
<evidence type="ECO:0000256" key="1">
    <source>
        <dbReference type="ARBA" id="ARBA00022679"/>
    </source>
</evidence>
<dbReference type="Proteomes" id="UP000494170">
    <property type="component" value="Unassembled WGS sequence"/>
</dbReference>
<organism evidence="2 3">
    <name type="scientific">Burkholderia lata (strain ATCC 17760 / DSM 23089 / LMG 22485 / NCIMB 9086 / R18194 / 383)</name>
    <dbReference type="NCBI Taxonomy" id="482957"/>
    <lineage>
        <taxon>Bacteria</taxon>
        <taxon>Pseudomonadati</taxon>
        <taxon>Pseudomonadota</taxon>
        <taxon>Betaproteobacteria</taxon>
        <taxon>Burkholderiales</taxon>
        <taxon>Burkholderiaceae</taxon>
        <taxon>Burkholderia</taxon>
        <taxon>Burkholderia cepacia complex</taxon>
    </lineage>
</organism>
<dbReference type="AlphaFoldDB" id="A0A6P2R8J7"/>
<name>A0A6P2R8J7_BURL3</name>
<dbReference type="InterPro" id="IPR044855">
    <property type="entry name" value="CoA-Trfase_III_dom3_sf"/>
</dbReference>
<dbReference type="Gene3D" id="3.40.50.10540">
    <property type="entry name" value="Crotonobetainyl-coa:carnitine coa-transferase, domain 1"/>
    <property type="match status" value="1"/>
</dbReference>
<dbReference type="EMBL" id="CABVPY010000060">
    <property type="protein sequence ID" value="VWC28544.1"/>
    <property type="molecule type" value="Genomic_DNA"/>
</dbReference>
<dbReference type="Gene3D" id="3.30.1540.10">
    <property type="entry name" value="formyl-coa transferase, domain 3"/>
    <property type="match status" value="1"/>
</dbReference>
<gene>
    <name evidence="2" type="ORF">BLA6863_06275</name>
</gene>
<sequence length="413" mass="44335">MKGDDSTMGALSHIRVLDLTRVLAGPWCAQTLADFGADVIKVERPGAGDDTRHWGPPYLKDADGADTAEAAYYLAANRNKRSVTVDIATPEGQQIVRELAAQSDVVLENYKVGQLKKYGLDYDSLRAVKPDLVYCSVTGFGQTGPYAHRAGYDFIIQGIGGFMSITGERDGEPGGGPQKAGVAIADLATGLYSTIAVLAALAHRDRTGEGQYIDMALLDVQVALLANMNTNFLASGKPPVRWGNAHPNIVPYQTFQTRDGWIIVAVGNDGQFRKFVEAGGQPGLADDERFATNPSRVRHRDTLVPILAEMVKARDKADWIGALEAAGVPCGPINDLDEVFDNEQVVARGMQVSLPHPCGADAKLVRNPIRMSATPPEARTAPPLLGAQTDDVLRDMLGYDDAKIATLRAKQAI</sequence>
<proteinExistence type="predicted"/>
<dbReference type="GO" id="GO:0008410">
    <property type="term" value="F:CoA-transferase activity"/>
    <property type="evidence" value="ECO:0007669"/>
    <property type="project" value="TreeGrafter"/>
</dbReference>
<evidence type="ECO:0000313" key="2">
    <source>
        <dbReference type="EMBL" id="VWC28544.1"/>
    </source>
</evidence>
<dbReference type="InterPro" id="IPR050483">
    <property type="entry name" value="CoA-transferase_III_domain"/>
</dbReference>
<protein>
    <submittedName>
        <fullName evidence="2">L-carnitine dehydratase/bile acid-inducible protein F</fullName>
    </submittedName>
</protein>
<dbReference type="InterPro" id="IPR003673">
    <property type="entry name" value="CoA-Trfase_fam_III"/>
</dbReference>
<dbReference type="Pfam" id="PF02515">
    <property type="entry name" value="CoA_transf_3"/>
    <property type="match status" value="1"/>
</dbReference>
<evidence type="ECO:0000313" key="3">
    <source>
        <dbReference type="Proteomes" id="UP000494170"/>
    </source>
</evidence>
<dbReference type="PANTHER" id="PTHR48207:SF3">
    <property type="entry name" value="SUCCINATE--HYDROXYMETHYLGLUTARATE COA-TRANSFERASE"/>
    <property type="match status" value="1"/>
</dbReference>
<reference evidence="2 3" key="1">
    <citation type="submission" date="2019-09" db="EMBL/GenBank/DDBJ databases">
        <authorList>
            <person name="Depoorter E."/>
        </authorList>
    </citation>
    <scope>NUCLEOTIDE SEQUENCE [LARGE SCALE GENOMIC DNA]</scope>
    <source>
        <strain evidence="2">LMG 6863</strain>
    </source>
</reference>
<dbReference type="PANTHER" id="PTHR48207">
    <property type="entry name" value="SUCCINATE--HYDROXYMETHYLGLUTARATE COA-TRANSFERASE"/>
    <property type="match status" value="1"/>
</dbReference>
<accession>A0A6P2R8J7</accession>
<dbReference type="InterPro" id="IPR023606">
    <property type="entry name" value="CoA-Trfase_III_dom_1_sf"/>
</dbReference>